<reference evidence="2" key="2">
    <citation type="journal article" date="2021" name="PeerJ">
        <title>Extensive microbial diversity within the chicken gut microbiome revealed by metagenomics and culture.</title>
        <authorList>
            <person name="Gilroy R."/>
            <person name="Ravi A."/>
            <person name="Getino M."/>
            <person name="Pursley I."/>
            <person name="Horton D.L."/>
            <person name="Alikhan N.F."/>
            <person name="Baker D."/>
            <person name="Gharbi K."/>
            <person name="Hall N."/>
            <person name="Watson M."/>
            <person name="Adriaenssens E.M."/>
            <person name="Foster-Nyarko E."/>
            <person name="Jarju S."/>
            <person name="Secka A."/>
            <person name="Antonio M."/>
            <person name="Oren A."/>
            <person name="Chaudhuri R.R."/>
            <person name="La Ragione R."/>
            <person name="Hildebrand F."/>
            <person name="Pallen M.J."/>
        </authorList>
    </citation>
    <scope>NUCLEOTIDE SEQUENCE</scope>
    <source>
        <strain evidence="2">ChiBcec15-4380</strain>
    </source>
</reference>
<dbReference type="InterPro" id="IPR003848">
    <property type="entry name" value="DUF218"/>
</dbReference>
<dbReference type="InterPro" id="IPR014729">
    <property type="entry name" value="Rossmann-like_a/b/a_fold"/>
</dbReference>
<dbReference type="GO" id="GO:0043164">
    <property type="term" value="P:Gram-negative-bacterium-type cell wall biogenesis"/>
    <property type="evidence" value="ECO:0007669"/>
    <property type="project" value="TreeGrafter"/>
</dbReference>
<dbReference type="CDD" id="cd06259">
    <property type="entry name" value="YdcF-like"/>
    <property type="match status" value="1"/>
</dbReference>
<dbReference type="PANTHER" id="PTHR30336:SF4">
    <property type="entry name" value="ENVELOPE BIOGENESIS FACTOR ELYC"/>
    <property type="match status" value="1"/>
</dbReference>
<dbReference type="Gene3D" id="3.40.50.620">
    <property type="entry name" value="HUPs"/>
    <property type="match status" value="1"/>
</dbReference>
<organism evidence="2 3">
    <name type="scientific">Candidatus Avoscillospira avicola</name>
    <dbReference type="NCBI Taxonomy" id="2840706"/>
    <lineage>
        <taxon>Bacteria</taxon>
        <taxon>Bacillati</taxon>
        <taxon>Bacillota</taxon>
        <taxon>Clostridia</taxon>
        <taxon>Eubacteriales</taxon>
        <taxon>Oscillospiraceae</taxon>
        <taxon>Oscillospiraceae incertae sedis</taxon>
        <taxon>Candidatus Avoscillospira</taxon>
    </lineage>
</organism>
<dbReference type="EMBL" id="DVHE01000048">
    <property type="protein sequence ID" value="HIR50771.1"/>
    <property type="molecule type" value="Genomic_DNA"/>
</dbReference>
<dbReference type="GO" id="GO:0000270">
    <property type="term" value="P:peptidoglycan metabolic process"/>
    <property type="evidence" value="ECO:0007669"/>
    <property type="project" value="TreeGrafter"/>
</dbReference>
<dbReference type="Pfam" id="PF02698">
    <property type="entry name" value="DUF218"/>
    <property type="match status" value="1"/>
</dbReference>
<evidence type="ECO:0000259" key="1">
    <source>
        <dbReference type="Pfam" id="PF02698"/>
    </source>
</evidence>
<proteinExistence type="predicted"/>
<comment type="caution">
    <text evidence="2">The sequence shown here is derived from an EMBL/GenBank/DDBJ whole genome shotgun (WGS) entry which is preliminary data.</text>
</comment>
<reference evidence="2" key="1">
    <citation type="submission" date="2020-10" db="EMBL/GenBank/DDBJ databases">
        <authorList>
            <person name="Gilroy R."/>
        </authorList>
    </citation>
    <scope>NUCLEOTIDE SEQUENCE</scope>
    <source>
        <strain evidence="2">ChiBcec15-4380</strain>
    </source>
</reference>
<dbReference type="PANTHER" id="PTHR30336">
    <property type="entry name" value="INNER MEMBRANE PROTEIN, PROBABLE PERMEASE"/>
    <property type="match status" value="1"/>
</dbReference>
<accession>A0A9D1DHL8</accession>
<feature type="domain" description="DUF218" evidence="1">
    <location>
        <begin position="23"/>
        <end position="170"/>
    </location>
</feature>
<dbReference type="GO" id="GO:0005886">
    <property type="term" value="C:plasma membrane"/>
    <property type="evidence" value="ECO:0007669"/>
    <property type="project" value="TreeGrafter"/>
</dbReference>
<evidence type="ECO:0000313" key="3">
    <source>
        <dbReference type="Proteomes" id="UP000824239"/>
    </source>
</evidence>
<protein>
    <submittedName>
        <fullName evidence="2">YdcF family protein</fullName>
    </submittedName>
</protein>
<sequence>MENRIITDISNYIFVSDEPEQADAIFLPGGSHPTPAEYAACLYQKGYARWLIPSGGISVKREKWPGVQAKADIYHGDYQSDCEFLTDVLVKNGVPASAIIGENQSGHTRDNAFLSRKLVDAKGIGIETALIVCKAFHARRCLMLYQMAFPEVTFKVCPVSCYNITKDNWFKTEQGVDRVLGELTRCGNQFVGDIKAYLLKSTD</sequence>
<evidence type="ECO:0000313" key="2">
    <source>
        <dbReference type="EMBL" id="HIR50771.1"/>
    </source>
</evidence>
<dbReference type="InterPro" id="IPR051599">
    <property type="entry name" value="Cell_Envelope_Assoc"/>
</dbReference>
<name>A0A9D1DHL8_9FIRM</name>
<dbReference type="AlphaFoldDB" id="A0A9D1DHL8"/>
<gene>
    <name evidence="2" type="ORF">IAA53_05740</name>
</gene>
<dbReference type="Proteomes" id="UP000824239">
    <property type="component" value="Unassembled WGS sequence"/>
</dbReference>